<name>A0ACA9KA20_9GLOM</name>
<keyword evidence="2" id="KW-1185">Reference proteome</keyword>
<proteinExistence type="predicted"/>
<comment type="caution">
    <text evidence="1">The sequence shown here is derived from an EMBL/GenBank/DDBJ whole genome shotgun (WGS) entry which is preliminary data.</text>
</comment>
<protein>
    <submittedName>
        <fullName evidence="1">20025_t:CDS:1</fullName>
    </submittedName>
</protein>
<organism evidence="1 2">
    <name type="scientific">Racocetra persica</name>
    <dbReference type="NCBI Taxonomy" id="160502"/>
    <lineage>
        <taxon>Eukaryota</taxon>
        <taxon>Fungi</taxon>
        <taxon>Fungi incertae sedis</taxon>
        <taxon>Mucoromycota</taxon>
        <taxon>Glomeromycotina</taxon>
        <taxon>Glomeromycetes</taxon>
        <taxon>Diversisporales</taxon>
        <taxon>Gigasporaceae</taxon>
        <taxon>Racocetra</taxon>
    </lineage>
</organism>
<evidence type="ECO:0000313" key="2">
    <source>
        <dbReference type="Proteomes" id="UP000789920"/>
    </source>
</evidence>
<dbReference type="Proteomes" id="UP000789920">
    <property type="component" value="Unassembled WGS sequence"/>
</dbReference>
<gene>
    <name evidence="1" type="ORF">RPERSI_LOCUS152</name>
</gene>
<reference evidence="1" key="1">
    <citation type="submission" date="2021-06" db="EMBL/GenBank/DDBJ databases">
        <authorList>
            <person name="Kallberg Y."/>
            <person name="Tangrot J."/>
            <person name="Rosling A."/>
        </authorList>
    </citation>
    <scope>NUCLEOTIDE SEQUENCE</scope>
    <source>
        <strain evidence="1">MA461A</strain>
    </source>
</reference>
<sequence>MPKFMDLLYLLNPQELQNLSCLFSQLVESYHHTKQLAECETKEDQRILKKELQKYKICEKYYNQIFAKDIYLDYLRDKTSDYPQKRSRNLLTLNNSSILSDTLKESSTVDNRIQVIINNDLLTQIDTLKTSLANLVTDHSNQLQIIQAKNNRISKLENECEFLKKQITELNTKLKLLSLYQNQLCQNKNFKHVTAIDAIYKSQHSKYVSEINLAASAIKYSIARSKLIVDIDNHITGGGGYTKFINWIESLAIKPKPLPDRFLILAFDNKQKSQKNYLDQGHNTKCTLLSENDIEQLFYLNNDMKNKLEEELKYFINEIINNLLVEKSQEINEIDQLINKQNNLTNKMKKCSQCLTLNIDNKKRNCPNCNAKLPMLTSINQISSF</sequence>
<evidence type="ECO:0000313" key="1">
    <source>
        <dbReference type="EMBL" id="CAG8460905.1"/>
    </source>
</evidence>
<dbReference type="EMBL" id="CAJVQC010000105">
    <property type="protein sequence ID" value="CAG8460905.1"/>
    <property type="molecule type" value="Genomic_DNA"/>
</dbReference>
<accession>A0ACA9KA20</accession>